<feature type="signal peptide" evidence="1">
    <location>
        <begin position="1"/>
        <end position="25"/>
    </location>
</feature>
<dbReference type="SUPFAM" id="SSF57302">
    <property type="entry name" value="Snake toxin-like"/>
    <property type="match status" value="1"/>
</dbReference>
<evidence type="ECO:0008006" key="4">
    <source>
        <dbReference type="Google" id="ProtNLM"/>
    </source>
</evidence>
<dbReference type="EMBL" id="JAODUP010000045">
    <property type="protein sequence ID" value="KAK2165778.1"/>
    <property type="molecule type" value="Genomic_DNA"/>
</dbReference>
<gene>
    <name evidence="2" type="ORF">LSH36_45g04009</name>
</gene>
<evidence type="ECO:0000313" key="3">
    <source>
        <dbReference type="Proteomes" id="UP001208570"/>
    </source>
</evidence>
<comment type="caution">
    <text evidence="2">The sequence shown here is derived from an EMBL/GenBank/DDBJ whole genome shotgun (WGS) entry which is preliminary data.</text>
</comment>
<accession>A0AAD9K836</accession>
<keyword evidence="3" id="KW-1185">Reference proteome</keyword>
<protein>
    <recommendedName>
        <fullName evidence="4">Protein quiver</fullName>
    </recommendedName>
</protein>
<evidence type="ECO:0000256" key="1">
    <source>
        <dbReference type="SAM" id="SignalP"/>
    </source>
</evidence>
<dbReference type="Proteomes" id="UP001208570">
    <property type="component" value="Unassembled WGS sequence"/>
</dbReference>
<evidence type="ECO:0000313" key="2">
    <source>
        <dbReference type="EMBL" id="KAK2165778.1"/>
    </source>
</evidence>
<dbReference type="InterPro" id="IPR045860">
    <property type="entry name" value="Snake_toxin-like_sf"/>
</dbReference>
<reference evidence="2" key="1">
    <citation type="journal article" date="2023" name="Mol. Biol. Evol.">
        <title>Third-Generation Sequencing Reveals the Adaptive Role of the Epigenome in Three Deep-Sea Polychaetes.</title>
        <authorList>
            <person name="Perez M."/>
            <person name="Aroh O."/>
            <person name="Sun Y."/>
            <person name="Lan Y."/>
            <person name="Juniper S.K."/>
            <person name="Young C.R."/>
            <person name="Angers B."/>
            <person name="Qian P.Y."/>
        </authorList>
    </citation>
    <scope>NUCLEOTIDE SEQUENCE</scope>
    <source>
        <strain evidence="2">P08H-3</strain>
    </source>
</reference>
<name>A0AAD9K836_9ANNE</name>
<sequence>MKYVRDSRLMLFVALIPSFIVVSSTEQILKPLCYHCFYEKYLDLDSGDSDCRHPKEASTKTEQCPSGSCAKRIVNTNQHYQVQRYCLARCRQVEFAYNEIKGQVHCCTGHLCNGQTRIRYDIRLFVLFVFLSLAVGFPT</sequence>
<dbReference type="AlphaFoldDB" id="A0AAD9K836"/>
<proteinExistence type="predicted"/>
<keyword evidence="1" id="KW-0732">Signal</keyword>
<organism evidence="2 3">
    <name type="scientific">Paralvinella palmiformis</name>
    <dbReference type="NCBI Taxonomy" id="53620"/>
    <lineage>
        <taxon>Eukaryota</taxon>
        <taxon>Metazoa</taxon>
        <taxon>Spiralia</taxon>
        <taxon>Lophotrochozoa</taxon>
        <taxon>Annelida</taxon>
        <taxon>Polychaeta</taxon>
        <taxon>Sedentaria</taxon>
        <taxon>Canalipalpata</taxon>
        <taxon>Terebellida</taxon>
        <taxon>Terebelliformia</taxon>
        <taxon>Alvinellidae</taxon>
        <taxon>Paralvinella</taxon>
    </lineage>
</organism>
<feature type="chain" id="PRO_5042241638" description="Protein quiver" evidence="1">
    <location>
        <begin position="26"/>
        <end position="139"/>
    </location>
</feature>